<comment type="similarity">
    <text evidence="3 11">Belongs to the CDP-alcohol phosphatidyltransferase class-II family.</text>
</comment>
<evidence type="ECO:0000256" key="10">
    <source>
        <dbReference type="ARBA" id="ARBA00048586"/>
    </source>
</evidence>
<evidence type="ECO:0000256" key="8">
    <source>
        <dbReference type="ARBA" id="ARBA00023209"/>
    </source>
</evidence>
<dbReference type="SUPFAM" id="SSF56024">
    <property type="entry name" value="Phospholipase D/nuclease"/>
    <property type="match status" value="2"/>
</dbReference>
<dbReference type="AlphaFoldDB" id="A0A0D8Y9A9"/>
<keyword evidence="9 11" id="KW-1208">Phospholipid metabolism</keyword>
<comment type="function">
    <text evidence="1 11">Functions in the biosynthesis of the anionic phospholipids phosphatidylglycerol and cardiolipin.</text>
</comment>
<evidence type="ECO:0000256" key="7">
    <source>
        <dbReference type="ARBA" id="ARBA00023098"/>
    </source>
</evidence>
<dbReference type="InterPro" id="IPR001736">
    <property type="entry name" value="PLipase_D/transphosphatidylase"/>
</dbReference>
<keyword evidence="6" id="KW-0677">Repeat</keyword>
<evidence type="ECO:0000256" key="1">
    <source>
        <dbReference type="ARBA" id="ARBA00003537"/>
    </source>
</evidence>
<dbReference type="UniPathway" id="UPA00084">
    <property type="reaction ID" value="UER00503"/>
</dbReference>
<evidence type="ECO:0000256" key="5">
    <source>
        <dbReference type="ARBA" id="ARBA00022679"/>
    </source>
</evidence>
<dbReference type="EMBL" id="KN716152">
    <property type="protein sequence ID" value="KJH53423.1"/>
    <property type="molecule type" value="Genomic_DNA"/>
</dbReference>
<keyword evidence="11" id="KW-0067">ATP-binding</keyword>
<dbReference type="GO" id="GO:0005524">
    <property type="term" value="F:ATP binding"/>
    <property type="evidence" value="ECO:0007669"/>
    <property type="project" value="UniProtKB-KW"/>
</dbReference>
<dbReference type="CDD" id="cd09135">
    <property type="entry name" value="PLDc_PGS1_euk_1"/>
    <property type="match status" value="1"/>
</dbReference>
<keyword evidence="14" id="KW-1185">Reference proteome</keyword>
<reference evidence="14" key="2">
    <citation type="journal article" date="2016" name="Sci. Rep.">
        <title>Dictyocaulus viviparus genome, variome and transcriptome elucidate lungworm biology and support future intervention.</title>
        <authorList>
            <person name="McNulty S.N."/>
            <person name="Strube C."/>
            <person name="Rosa B.A."/>
            <person name="Martin J.C."/>
            <person name="Tyagi R."/>
            <person name="Choi Y.J."/>
            <person name="Wang Q."/>
            <person name="Hallsworth Pepin K."/>
            <person name="Zhang X."/>
            <person name="Ozersky P."/>
            <person name="Wilson R.K."/>
            <person name="Sternberg P.W."/>
            <person name="Gasser R.B."/>
            <person name="Mitreva M."/>
        </authorList>
    </citation>
    <scope>NUCLEOTIDE SEQUENCE [LARGE SCALE GENOMIC DNA]</scope>
    <source>
        <strain evidence="14">HannoverDv2000</strain>
    </source>
</reference>
<protein>
    <recommendedName>
        <fullName evidence="11">CDP-diacylglycerol--glycerol-3-phosphate 3-phosphatidyltransferase</fullName>
        <ecNumber evidence="11">2.7.8.5</ecNumber>
    </recommendedName>
</protein>
<gene>
    <name evidence="13" type="ORF">DICVIV_00361</name>
</gene>
<dbReference type="Gene3D" id="3.30.870.10">
    <property type="entry name" value="Endonuclease Chain A"/>
    <property type="match status" value="2"/>
</dbReference>
<dbReference type="PIRSF" id="PIRSF000850">
    <property type="entry name" value="Phospholipase_D_PSS"/>
    <property type="match status" value="1"/>
</dbReference>
<dbReference type="PANTHER" id="PTHR12586">
    <property type="entry name" value="CDP-DIACYLGLYCEROL--SERINE O-PHOSPHATIDYLTRANSFERASE"/>
    <property type="match status" value="1"/>
</dbReference>
<evidence type="ECO:0000259" key="12">
    <source>
        <dbReference type="PROSITE" id="PS50035"/>
    </source>
</evidence>
<evidence type="ECO:0000313" key="14">
    <source>
        <dbReference type="Proteomes" id="UP000053766"/>
    </source>
</evidence>
<proteinExistence type="inferred from homology"/>
<comment type="subcellular location">
    <subcellularLocation>
        <location evidence="11">Mitochondrion</location>
    </subcellularLocation>
</comment>
<dbReference type="STRING" id="29172.A0A0D8Y9A9"/>
<keyword evidence="8 11" id="KW-0594">Phospholipid biosynthesis</keyword>
<evidence type="ECO:0000313" key="13">
    <source>
        <dbReference type="EMBL" id="KJH53423.1"/>
    </source>
</evidence>
<evidence type="ECO:0000256" key="6">
    <source>
        <dbReference type="ARBA" id="ARBA00022737"/>
    </source>
</evidence>
<dbReference type="GO" id="GO:0005739">
    <property type="term" value="C:mitochondrion"/>
    <property type="evidence" value="ECO:0007669"/>
    <property type="project" value="UniProtKB-SubCell"/>
</dbReference>
<keyword evidence="4 11" id="KW-0444">Lipid biosynthesis</keyword>
<dbReference type="GO" id="GO:0032049">
    <property type="term" value="P:cardiolipin biosynthetic process"/>
    <property type="evidence" value="ECO:0007669"/>
    <property type="project" value="InterPro"/>
</dbReference>
<comment type="catalytic activity">
    <reaction evidence="10 11">
        <text>a CDP-1,2-diacyl-sn-glycerol + sn-glycerol 3-phosphate = a 1,2-diacyl-sn-glycero-3-phospho-(1'-sn-glycero-3'-phosphate) + CMP + H(+)</text>
        <dbReference type="Rhea" id="RHEA:12593"/>
        <dbReference type="ChEBI" id="CHEBI:15378"/>
        <dbReference type="ChEBI" id="CHEBI:57597"/>
        <dbReference type="ChEBI" id="CHEBI:58332"/>
        <dbReference type="ChEBI" id="CHEBI:60110"/>
        <dbReference type="ChEBI" id="CHEBI:60377"/>
        <dbReference type="EC" id="2.7.8.5"/>
    </reaction>
</comment>
<comment type="pathway">
    <text evidence="2 11">Phospholipid metabolism; phosphatidylglycerol biosynthesis; phosphatidylglycerol from CDP-diacylglycerol: step 1/2.</text>
</comment>
<evidence type="ECO:0000256" key="4">
    <source>
        <dbReference type="ARBA" id="ARBA00022516"/>
    </source>
</evidence>
<accession>A0A0D8Y9A9</accession>
<sequence length="446" mass="50760">MEFQLPKSRAIPFSAKNVKLISSPKEFYEFLVSRSKLATHRIVLGTLYLGSGPFEHNLVESISSNLRQNESLQVVVLLDYLRGTRGNEDGISSTTLLKPLADRASVYLYHTPKLRGFMKHILPKRFNEIIGLQHMKLYIFDDTVLISGANLSNSYFVNRQDRYVVFENCKELADFFHGVITAIGKCSFMLNIDGSIELNPCCYVHPFEGSFADYSTLMRSRINNVISSLTTEQLSSEPSSDTVLYPLLQMGLFGFYEEYEMLKKLLSSQANGLSITMASGYFNCIKEYEELMFTKGQYAMNIVTAAPKANGFFGAAGISGYIPSMYSSILQSFLRSKKRYNTTSVNMYEYHRDGWTFHAKGLWIETATQTATLIGSSNFGYRSVDRDLEAQVLLVTSNERLREQLREERAHLFDFTSILDEVTFKRGDHHIPAVVRILARFVRSFF</sequence>
<keyword evidence="11" id="KW-0496">Mitochondrion</keyword>
<dbReference type="InterPro" id="IPR016270">
    <property type="entry name" value="PGS1"/>
</dbReference>
<reference evidence="13 14" key="1">
    <citation type="submission" date="2013-11" db="EMBL/GenBank/DDBJ databases">
        <title>Draft genome of the bovine lungworm Dictyocaulus viviparus.</title>
        <authorList>
            <person name="Mitreva M."/>
        </authorList>
    </citation>
    <scope>NUCLEOTIDE SEQUENCE [LARGE SCALE GENOMIC DNA]</scope>
    <source>
        <strain evidence="13 14">HannoverDv2000</strain>
    </source>
</reference>
<dbReference type="EC" id="2.7.8.5" evidence="11"/>
<dbReference type="OrthoDB" id="10250191at2759"/>
<evidence type="ECO:0000256" key="9">
    <source>
        <dbReference type="ARBA" id="ARBA00023264"/>
    </source>
</evidence>
<feature type="domain" description="PLD phosphodiesterase" evidence="12">
    <location>
        <begin position="129"/>
        <end position="155"/>
    </location>
</feature>
<organism evidence="13 14">
    <name type="scientific">Dictyocaulus viviparus</name>
    <name type="common">Bovine lungworm</name>
    <dbReference type="NCBI Taxonomy" id="29172"/>
    <lineage>
        <taxon>Eukaryota</taxon>
        <taxon>Metazoa</taxon>
        <taxon>Ecdysozoa</taxon>
        <taxon>Nematoda</taxon>
        <taxon>Chromadorea</taxon>
        <taxon>Rhabditida</taxon>
        <taxon>Rhabditina</taxon>
        <taxon>Rhabditomorpha</taxon>
        <taxon>Strongyloidea</taxon>
        <taxon>Metastrongylidae</taxon>
        <taxon>Dictyocaulus</taxon>
    </lineage>
</organism>
<dbReference type="CDD" id="cd09137">
    <property type="entry name" value="PLDc_PGS1_euk_2"/>
    <property type="match status" value="1"/>
</dbReference>
<dbReference type="PROSITE" id="PS50035">
    <property type="entry name" value="PLD"/>
    <property type="match status" value="1"/>
</dbReference>
<keyword evidence="11" id="KW-0547">Nucleotide-binding</keyword>
<evidence type="ECO:0000256" key="11">
    <source>
        <dbReference type="RuleBase" id="RU365024"/>
    </source>
</evidence>
<dbReference type="Proteomes" id="UP000053766">
    <property type="component" value="Unassembled WGS sequence"/>
</dbReference>
<name>A0A0D8Y9A9_DICVI</name>
<dbReference type="SMART" id="SM00155">
    <property type="entry name" value="PLDc"/>
    <property type="match status" value="2"/>
</dbReference>
<evidence type="ECO:0000256" key="2">
    <source>
        <dbReference type="ARBA" id="ARBA00005042"/>
    </source>
</evidence>
<keyword evidence="7 11" id="KW-0443">Lipid metabolism</keyword>
<dbReference type="Pfam" id="PF00614">
    <property type="entry name" value="PLDc"/>
    <property type="match status" value="1"/>
</dbReference>
<evidence type="ECO:0000256" key="3">
    <source>
        <dbReference type="ARBA" id="ARBA00010682"/>
    </source>
</evidence>
<dbReference type="PANTHER" id="PTHR12586:SF1">
    <property type="entry name" value="CDP-DIACYLGLYCEROL--GLYCEROL-3-PHOSPHATE 3-PHOSPHATIDYLTRANSFERASE, MITOCHONDRIAL"/>
    <property type="match status" value="1"/>
</dbReference>
<dbReference type="GO" id="GO:0008444">
    <property type="term" value="F:CDP-diacylglycerol-glycerol-3-phosphate 3-phosphatidyltransferase activity"/>
    <property type="evidence" value="ECO:0007669"/>
    <property type="project" value="UniProtKB-EC"/>
</dbReference>
<keyword evidence="5 11" id="KW-0808">Transferase</keyword>